<evidence type="ECO:0000313" key="8">
    <source>
        <dbReference type="Proteomes" id="UP000824469"/>
    </source>
</evidence>
<keyword evidence="6" id="KW-0645">Protease</keyword>
<dbReference type="AlphaFoldDB" id="A0AA38KX64"/>
<dbReference type="Proteomes" id="UP000824469">
    <property type="component" value="Unassembled WGS sequence"/>
</dbReference>
<dbReference type="GO" id="GO:0004185">
    <property type="term" value="F:serine-type carboxypeptidase activity"/>
    <property type="evidence" value="ECO:0007669"/>
    <property type="project" value="UniProtKB-UniRule"/>
</dbReference>
<dbReference type="PROSITE" id="PS00131">
    <property type="entry name" value="CARBOXYPEPT_SER_SER"/>
    <property type="match status" value="1"/>
</dbReference>
<dbReference type="GO" id="GO:0005773">
    <property type="term" value="C:vacuole"/>
    <property type="evidence" value="ECO:0007669"/>
    <property type="project" value="TreeGrafter"/>
</dbReference>
<dbReference type="PRINTS" id="PR00724">
    <property type="entry name" value="CRBOXYPTASEC"/>
</dbReference>
<protein>
    <recommendedName>
        <fullName evidence="6">Carboxypeptidase</fullName>
        <ecNumber evidence="6">3.4.16.-</ecNumber>
    </recommendedName>
</protein>
<dbReference type="PANTHER" id="PTHR11802">
    <property type="entry name" value="SERINE PROTEASE FAMILY S10 SERINE CARBOXYPEPTIDASE"/>
    <property type="match status" value="1"/>
</dbReference>
<dbReference type="SUPFAM" id="SSF53474">
    <property type="entry name" value="alpha/beta-Hydrolases"/>
    <property type="match status" value="1"/>
</dbReference>
<dbReference type="InterPro" id="IPR018202">
    <property type="entry name" value="Ser_caboxypep_ser_AS"/>
</dbReference>
<organism evidence="7 8">
    <name type="scientific">Taxus chinensis</name>
    <name type="common">Chinese yew</name>
    <name type="synonym">Taxus wallichiana var. chinensis</name>
    <dbReference type="NCBI Taxonomy" id="29808"/>
    <lineage>
        <taxon>Eukaryota</taxon>
        <taxon>Viridiplantae</taxon>
        <taxon>Streptophyta</taxon>
        <taxon>Embryophyta</taxon>
        <taxon>Tracheophyta</taxon>
        <taxon>Spermatophyta</taxon>
        <taxon>Pinopsida</taxon>
        <taxon>Pinidae</taxon>
        <taxon>Conifers II</taxon>
        <taxon>Cupressales</taxon>
        <taxon>Taxaceae</taxon>
        <taxon>Taxus</taxon>
    </lineage>
</organism>
<accession>A0AA38KX64</accession>
<evidence type="ECO:0000313" key="7">
    <source>
        <dbReference type="EMBL" id="KAH9309591.1"/>
    </source>
</evidence>
<dbReference type="InterPro" id="IPR029058">
    <property type="entry name" value="AB_hydrolase_fold"/>
</dbReference>
<evidence type="ECO:0000256" key="1">
    <source>
        <dbReference type="ARBA" id="ARBA00009431"/>
    </source>
</evidence>
<sequence length="407" mass="46145">MVLYAVAMQVHAGEQKKKKGEYMKDRVVRLPGQPEVSFQQYAGYVTVNNKDGRALFYWLTEAAHSANSKPLVLWLNGGPGCSSVAYGASEEIGPFHINKTGATLYSNPYSWNKLANLLFLESPAGVGFSYTNTSSNLKDTGDKRTAEDSLAFLINWLAKFPQYKYREMYITGESYAGHYIPQLAKKIYLYNKGLSKPSINLKGFMVGNAVTDDYYDYLGTVNYWWSHAMISDQTYQSILRTCNFRLEDTSSTCNSFINYAMNNEFGNIDRYGIYTPTCGKSQSDGKKTIVRFKRSVLRRAGGYDPCSENYAEIYYNRADVQKALHANTTKIPYKWTACNDVVNVNWKDSDFSILPIYKELISSSALRIWLYSGDADSVVPVTATRFSIARLGLPVKIRWYPWYSAKQ</sequence>
<evidence type="ECO:0000256" key="4">
    <source>
        <dbReference type="ARBA" id="ARBA00023157"/>
    </source>
</evidence>
<dbReference type="GO" id="GO:0006508">
    <property type="term" value="P:proteolysis"/>
    <property type="evidence" value="ECO:0007669"/>
    <property type="project" value="UniProtKB-KW"/>
</dbReference>
<evidence type="ECO:0000256" key="6">
    <source>
        <dbReference type="RuleBase" id="RU361156"/>
    </source>
</evidence>
<dbReference type="FunFam" id="3.40.50.1820:FF:000013">
    <property type="entry name" value="Carboxypeptidase"/>
    <property type="match status" value="1"/>
</dbReference>
<keyword evidence="3 6" id="KW-0378">Hydrolase</keyword>
<keyword evidence="2 6" id="KW-0121">Carboxypeptidase</keyword>
<dbReference type="Gene3D" id="3.40.50.1820">
    <property type="entry name" value="alpha/beta hydrolase"/>
    <property type="match status" value="1"/>
</dbReference>
<evidence type="ECO:0000256" key="5">
    <source>
        <dbReference type="ARBA" id="ARBA00023180"/>
    </source>
</evidence>
<evidence type="ECO:0000256" key="2">
    <source>
        <dbReference type="ARBA" id="ARBA00022645"/>
    </source>
</evidence>
<comment type="similarity">
    <text evidence="1 6">Belongs to the peptidase S10 family.</text>
</comment>
<keyword evidence="5" id="KW-0325">Glycoprotein</keyword>
<evidence type="ECO:0000256" key="3">
    <source>
        <dbReference type="ARBA" id="ARBA00022801"/>
    </source>
</evidence>
<feature type="non-terminal residue" evidence="7">
    <location>
        <position position="407"/>
    </location>
</feature>
<name>A0AA38KX64_TAXCH</name>
<dbReference type="Pfam" id="PF00450">
    <property type="entry name" value="Peptidase_S10"/>
    <property type="match status" value="1"/>
</dbReference>
<keyword evidence="8" id="KW-1185">Reference proteome</keyword>
<dbReference type="Gene3D" id="3.40.50.11320">
    <property type="match status" value="1"/>
</dbReference>
<reference evidence="7 8" key="1">
    <citation type="journal article" date="2021" name="Nat. Plants">
        <title>The Taxus genome provides insights into paclitaxel biosynthesis.</title>
        <authorList>
            <person name="Xiong X."/>
            <person name="Gou J."/>
            <person name="Liao Q."/>
            <person name="Li Y."/>
            <person name="Zhou Q."/>
            <person name="Bi G."/>
            <person name="Li C."/>
            <person name="Du R."/>
            <person name="Wang X."/>
            <person name="Sun T."/>
            <person name="Guo L."/>
            <person name="Liang H."/>
            <person name="Lu P."/>
            <person name="Wu Y."/>
            <person name="Zhang Z."/>
            <person name="Ro D.K."/>
            <person name="Shang Y."/>
            <person name="Huang S."/>
            <person name="Yan J."/>
        </authorList>
    </citation>
    <scope>NUCLEOTIDE SEQUENCE [LARGE SCALE GENOMIC DNA]</scope>
    <source>
        <strain evidence="7">Ta-2019</strain>
    </source>
</reference>
<dbReference type="OMA" id="QMAGWIV"/>
<dbReference type="PANTHER" id="PTHR11802:SF25">
    <property type="entry name" value="SERINE CARBOXYPEPTIDASE 24"/>
    <property type="match status" value="1"/>
</dbReference>
<dbReference type="InterPro" id="IPR001563">
    <property type="entry name" value="Peptidase_S10"/>
</dbReference>
<dbReference type="EC" id="3.4.16.-" evidence="6"/>
<keyword evidence="4" id="KW-1015">Disulfide bond</keyword>
<comment type="caution">
    <text evidence="7">The sequence shown here is derived from an EMBL/GenBank/DDBJ whole genome shotgun (WGS) entry which is preliminary data.</text>
</comment>
<dbReference type="EMBL" id="JAHRHJ020000007">
    <property type="protein sequence ID" value="KAH9309591.1"/>
    <property type="molecule type" value="Genomic_DNA"/>
</dbReference>
<dbReference type="GO" id="GO:0009742">
    <property type="term" value="P:brassinosteroid mediated signaling pathway"/>
    <property type="evidence" value="ECO:0007669"/>
    <property type="project" value="TreeGrafter"/>
</dbReference>
<proteinExistence type="inferred from homology"/>
<dbReference type="Gene3D" id="6.10.250.940">
    <property type="match status" value="1"/>
</dbReference>
<gene>
    <name evidence="7" type="ORF">KI387_037502</name>
</gene>